<dbReference type="AlphaFoldDB" id="A0A8I6TBP1"/>
<name>A0A8I6TBP1_CIMLE</name>
<evidence type="ECO:0000256" key="2">
    <source>
        <dbReference type="ARBA" id="ARBA00022729"/>
    </source>
</evidence>
<dbReference type="Gene3D" id="2.170.140.10">
    <property type="entry name" value="Chitin binding domain"/>
    <property type="match status" value="2"/>
</dbReference>
<dbReference type="Proteomes" id="UP000494040">
    <property type="component" value="Unassembled WGS sequence"/>
</dbReference>
<keyword evidence="5" id="KW-0325">Glycoprotein</keyword>
<proteinExistence type="predicted"/>
<feature type="chain" id="PRO_5035176385" description="Chitin-binding type-2 domain-containing protein" evidence="7">
    <location>
        <begin position="19"/>
        <end position="325"/>
    </location>
</feature>
<dbReference type="PANTHER" id="PTHR23301">
    <property type="entry name" value="CHITIN BINDING PERITROPHIN-A"/>
    <property type="match status" value="1"/>
</dbReference>
<dbReference type="OrthoDB" id="6020543at2759"/>
<keyword evidence="2 7" id="KW-0732">Signal</keyword>
<dbReference type="InterPro" id="IPR036508">
    <property type="entry name" value="Chitin-bd_dom_sf"/>
</dbReference>
<evidence type="ECO:0000256" key="5">
    <source>
        <dbReference type="ARBA" id="ARBA00023180"/>
    </source>
</evidence>
<accession>A0A8I6TBP1</accession>
<dbReference type="SMART" id="SM00494">
    <property type="entry name" value="ChtBD2"/>
    <property type="match status" value="2"/>
</dbReference>
<feature type="compositionally biased region" description="Acidic residues" evidence="6">
    <location>
        <begin position="302"/>
        <end position="316"/>
    </location>
</feature>
<dbReference type="Pfam" id="PF01607">
    <property type="entry name" value="CBM_14"/>
    <property type="match status" value="2"/>
</dbReference>
<organism evidence="9 10">
    <name type="scientific">Cimex lectularius</name>
    <name type="common">Bed bug</name>
    <name type="synonym">Acanthia lectularia</name>
    <dbReference type="NCBI Taxonomy" id="79782"/>
    <lineage>
        <taxon>Eukaryota</taxon>
        <taxon>Metazoa</taxon>
        <taxon>Ecdysozoa</taxon>
        <taxon>Arthropoda</taxon>
        <taxon>Hexapoda</taxon>
        <taxon>Insecta</taxon>
        <taxon>Pterygota</taxon>
        <taxon>Neoptera</taxon>
        <taxon>Paraneoptera</taxon>
        <taxon>Hemiptera</taxon>
        <taxon>Heteroptera</taxon>
        <taxon>Panheteroptera</taxon>
        <taxon>Cimicomorpha</taxon>
        <taxon>Cimicidae</taxon>
        <taxon>Cimex</taxon>
    </lineage>
</organism>
<feature type="domain" description="Chitin-binding type-2" evidence="8">
    <location>
        <begin position="212"/>
        <end position="271"/>
    </location>
</feature>
<feature type="region of interest" description="Disordered" evidence="6">
    <location>
        <begin position="274"/>
        <end position="325"/>
    </location>
</feature>
<evidence type="ECO:0000259" key="8">
    <source>
        <dbReference type="PROSITE" id="PS50940"/>
    </source>
</evidence>
<dbReference type="GeneID" id="106662107"/>
<feature type="domain" description="Chitin-binding type-2" evidence="8">
    <location>
        <begin position="109"/>
        <end position="164"/>
    </location>
</feature>
<dbReference type="OMA" id="PATYFQC"/>
<dbReference type="InterPro" id="IPR002557">
    <property type="entry name" value="Chitin-bd_dom"/>
</dbReference>
<evidence type="ECO:0000256" key="3">
    <source>
        <dbReference type="ARBA" id="ARBA00022737"/>
    </source>
</evidence>
<evidence type="ECO:0000256" key="7">
    <source>
        <dbReference type="SAM" id="SignalP"/>
    </source>
</evidence>
<dbReference type="GO" id="GO:0008061">
    <property type="term" value="F:chitin binding"/>
    <property type="evidence" value="ECO:0007669"/>
    <property type="project" value="UniProtKB-KW"/>
</dbReference>
<evidence type="ECO:0000313" key="10">
    <source>
        <dbReference type="Proteomes" id="UP000494040"/>
    </source>
</evidence>
<dbReference type="PROSITE" id="PS50940">
    <property type="entry name" value="CHIT_BIND_II"/>
    <property type="match status" value="2"/>
</dbReference>
<evidence type="ECO:0000256" key="6">
    <source>
        <dbReference type="SAM" id="MobiDB-lite"/>
    </source>
</evidence>
<evidence type="ECO:0000256" key="1">
    <source>
        <dbReference type="ARBA" id="ARBA00022669"/>
    </source>
</evidence>
<dbReference type="SUPFAM" id="SSF57625">
    <property type="entry name" value="Invertebrate chitin-binding proteins"/>
    <property type="match status" value="3"/>
</dbReference>
<evidence type="ECO:0000256" key="4">
    <source>
        <dbReference type="ARBA" id="ARBA00023157"/>
    </source>
</evidence>
<keyword evidence="10" id="KW-1185">Reference proteome</keyword>
<evidence type="ECO:0000313" key="9">
    <source>
        <dbReference type="EnsemblMetazoa" id="XP_014241402.1"/>
    </source>
</evidence>
<dbReference type="KEGG" id="clec:106662107"/>
<keyword evidence="1" id="KW-0147">Chitin-binding</keyword>
<sequence>MEIEAVLTSLFLITNTFAAPQSLDPQYDGFELVSSSVNLLGHYDSSYLEIESRMNDCSGTTRVKCYNETAVSLCTTGGQRIIPCQGLTPKCNPVLNVCVSGRVVLRAAEFTCPAQDGYYPDLMSCRKYYFCAKGKAKEYNCDVTDVYDPKTRSCVRHLGNQCYRFQCIGKQGRFTPYPGEPNIYAICSGNQPVELFRCPDGLGMNEREQNCKPLCEKEGLIKDQTSCQKYHECTRLLTGFRVRDGECPAGSWFNPTFGQCRMLEDEKDCPEAFYPEEDNNSTTPEFPETTEMTPKTTSTTETPEEEDSEGEIDETFEATRTKQRV</sequence>
<feature type="signal peptide" evidence="7">
    <location>
        <begin position="1"/>
        <end position="18"/>
    </location>
</feature>
<dbReference type="RefSeq" id="XP_014241402.1">
    <property type="nucleotide sequence ID" value="XM_014385916.2"/>
</dbReference>
<protein>
    <recommendedName>
        <fullName evidence="8">Chitin-binding type-2 domain-containing protein</fullName>
    </recommendedName>
</protein>
<dbReference type="EnsemblMetazoa" id="XM_014385916.2">
    <property type="protein sequence ID" value="XP_014241402.1"/>
    <property type="gene ID" value="LOC106662107"/>
</dbReference>
<dbReference type="PANTHER" id="PTHR23301:SF0">
    <property type="entry name" value="CHITIN-BINDING TYPE-2 DOMAIN-CONTAINING PROTEIN-RELATED"/>
    <property type="match status" value="1"/>
</dbReference>
<keyword evidence="4" id="KW-1015">Disulfide bond</keyword>
<keyword evidence="3" id="KW-0677">Repeat</keyword>
<reference evidence="9" key="1">
    <citation type="submission" date="2022-01" db="UniProtKB">
        <authorList>
            <consortium name="EnsemblMetazoa"/>
        </authorList>
    </citation>
    <scope>IDENTIFICATION</scope>
</reference>
<feature type="compositionally biased region" description="Low complexity" evidence="6">
    <location>
        <begin position="282"/>
        <end position="301"/>
    </location>
</feature>
<dbReference type="InterPro" id="IPR051940">
    <property type="entry name" value="Chitin_bind-dev_reg"/>
</dbReference>
<dbReference type="GO" id="GO:0005576">
    <property type="term" value="C:extracellular region"/>
    <property type="evidence" value="ECO:0007669"/>
    <property type="project" value="InterPro"/>
</dbReference>